<comment type="caution">
    <text evidence="2">The sequence shown here is derived from an EMBL/GenBank/DDBJ whole genome shotgun (WGS) entry which is preliminary data.</text>
</comment>
<feature type="compositionally biased region" description="Polar residues" evidence="1">
    <location>
        <begin position="76"/>
        <end position="93"/>
    </location>
</feature>
<feature type="region of interest" description="Disordered" evidence="1">
    <location>
        <begin position="1"/>
        <end position="32"/>
    </location>
</feature>
<protein>
    <submittedName>
        <fullName evidence="2">Uncharacterized protein</fullName>
    </submittedName>
</protein>
<name>A0A9D3RYG1_ANGAN</name>
<gene>
    <name evidence="2" type="ORF">ANANG_G00098360</name>
</gene>
<evidence type="ECO:0000313" key="3">
    <source>
        <dbReference type="Proteomes" id="UP001044222"/>
    </source>
</evidence>
<organism evidence="2 3">
    <name type="scientific">Anguilla anguilla</name>
    <name type="common">European freshwater eel</name>
    <name type="synonym">Muraena anguilla</name>
    <dbReference type="NCBI Taxonomy" id="7936"/>
    <lineage>
        <taxon>Eukaryota</taxon>
        <taxon>Metazoa</taxon>
        <taxon>Chordata</taxon>
        <taxon>Craniata</taxon>
        <taxon>Vertebrata</taxon>
        <taxon>Euteleostomi</taxon>
        <taxon>Actinopterygii</taxon>
        <taxon>Neopterygii</taxon>
        <taxon>Teleostei</taxon>
        <taxon>Anguilliformes</taxon>
        <taxon>Anguillidae</taxon>
        <taxon>Anguilla</taxon>
    </lineage>
</organism>
<dbReference type="Proteomes" id="UP001044222">
    <property type="component" value="Unassembled WGS sequence"/>
</dbReference>
<proteinExistence type="predicted"/>
<feature type="region of interest" description="Disordered" evidence="1">
    <location>
        <begin position="47"/>
        <end position="93"/>
    </location>
</feature>
<evidence type="ECO:0000256" key="1">
    <source>
        <dbReference type="SAM" id="MobiDB-lite"/>
    </source>
</evidence>
<sequence>MNRETFRISSQKLRGCSTPTPAPPVGASPSSRAPCAMAARCLCSATASRTPSRPSNAPPATRTACSLAPAAPRRTACTQRTQSTTHNPQTTPL</sequence>
<dbReference type="EMBL" id="JAFIRN010000005">
    <property type="protein sequence ID" value="KAG5848429.1"/>
    <property type="molecule type" value="Genomic_DNA"/>
</dbReference>
<dbReference type="AlphaFoldDB" id="A0A9D3RYG1"/>
<evidence type="ECO:0000313" key="2">
    <source>
        <dbReference type="EMBL" id="KAG5848429.1"/>
    </source>
</evidence>
<reference evidence="2" key="1">
    <citation type="submission" date="2021-01" db="EMBL/GenBank/DDBJ databases">
        <title>A chromosome-scale assembly of European eel, Anguilla anguilla.</title>
        <authorList>
            <person name="Henkel C."/>
            <person name="Jong-Raadsen S.A."/>
            <person name="Dufour S."/>
            <person name="Weltzien F.-A."/>
            <person name="Palstra A.P."/>
            <person name="Pelster B."/>
            <person name="Spaink H.P."/>
            <person name="Van Den Thillart G.E."/>
            <person name="Jansen H."/>
            <person name="Zahm M."/>
            <person name="Klopp C."/>
            <person name="Cedric C."/>
            <person name="Louis A."/>
            <person name="Berthelot C."/>
            <person name="Parey E."/>
            <person name="Roest Crollius H."/>
            <person name="Montfort J."/>
            <person name="Robinson-Rechavi M."/>
            <person name="Bucao C."/>
            <person name="Bouchez O."/>
            <person name="Gislard M."/>
            <person name="Lluch J."/>
            <person name="Milhes M."/>
            <person name="Lampietro C."/>
            <person name="Lopez Roques C."/>
            <person name="Donnadieu C."/>
            <person name="Braasch I."/>
            <person name="Desvignes T."/>
            <person name="Postlethwait J."/>
            <person name="Bobe J."/>
            <person name="Guiguen Y."/>
            <person name="Dirks R."/>
        </authorList>
    </citation>
    <scope>NUCLEOTIDE SEQUENCE</scope>
    <source>
        <strain evidence="2">Tag_6206</strain>
        <tissue evidence="2">Liver</tissue>
    </source>
</reference>
<keyword evidence="3" id="KW-1185">Reference proteome</keyword>
<accession>A0A9D3RYG1</accession>